<dbReference type="Pfam" id="PF00596">
    <property type="entry name" value="Aldolase_II"/>
    <property type="match status" value="1"/>
</dbReference>
<keyword evidence="4" id="KW-1185">Reference proteome</keyword>
<dbReference type="NCBIfam" id="NF005451">
    <property type="entry name" value="PRK07044.1"/>
    <property type="match status" value="1"/>
</dbReference>
<dbReference type="OrthoDB" id="5291399at2"/>
<dbReference type="KEGG" id="rdi:CMV14_16765"/>
<dbReference type="Proteomes" id="UP000218934">
    <property type="component" value="Unassembled WGS sequence"/>
</dbReference>
<dbReference type="PANTHER" id="PTHR10672:SF3">
    <property type="entry name" value="PROTEIN HU-LI TAI SHAO"/>
    <property type="match status" value="1"/>
</dbReference>
<feature type="domain" description="Class II aldolase/adducin N-terminal" evidence="2">
    <location>
        <begin position="20"/>
        <end position="201"/>
    </location>
</feature>
<dbReference type="AlphaFoldDB" id="A0A2A4FZK4"/>
<evidence type="ECO:0000259" key="2">
    <source>
        <dbReference type="SMART" id="SM01007"/>
    </source>
</evidence>
<sequence>MVRDASVRDQVSAAEWETRVQLAACYRLFAHFGMTDLIYNHITARVPGSEHILINGYGLLYDEVTASNLHKIDLDGNYVLRAPGEFAVNPAGYVIHSAIHGGREDAGCVIHTHSRAATAVSAMKCGLLPLSQSAMFFYGEVGYHDFEGPAVNLDERRRLVADLGAHDVMLLRNHGTVTVGRTVPRAFLTAWQLESACRIQVDAMAGGALVMPPQDLCSTVPPVARDPRFQNGSGLEWAALLRLLDRKDPDYAQ</sequence>
<comment type="similarity">
    <text evidence="1">Belongs to the aldolase class II family.</text>
</comment>
<dbReference type="InterPro" id="IPR036409">
    <property type="entry name" value="Aldolase_II/adducin_N_sf"/>
</dbReference>
<dbReference type="PANTHER" id="PTHR10672">
    <property type="entry name" value="ADDUCIN"/>
    <property type="match status" value="1"/>
</dbReference>
<dbReference type="EMBL" id="NWUF01000005">
    <property type="protein sequence ID" value="PCE43158.1"/>
    <property type="molecule type" value="Genomic_DNA"/>
</dbReference>
<dbReference type="InterPro" id="IPR001303">
    <property type="entry name" value="Aldolase_II/adducin_N"/>
</dbReference>
<evidence type="ECO:0000313" key="4">
    <source>
        <dbReference type="Proteomes" id="UP000218934"/>
    </source>
</evidence>
<dbReference type="GO" id="GO:0005856">
    <property type="term" value="C:cytoskeleton"/>
    <property type="evidence" value="ECO:0007669"/>
    <property type="project" value="TreeGrafter"/>
</dbReference>
<organism evidence="3 4">
    <name type="scientific">Rhizorhabdus dicambivorans</name>
    <dbReference type="NCBI Taxonomy" id="1850238"/>
    <lineage>
        <taxon>Bacteria</taxon>
        <taxon>Pseudomonadati</taxon>
        <taxon>Pseudomonadota</taxon>
        <taxon>Alphaproteobacteria</taxon>
        <taxon>Sphingomonadales</taxon>
        <taxon>Sphingomonadaceae</taxon>
        <taxon>Rhizorhabdus</taxon>
    </lineage>
</organism>
<accession>A0A2A4FZK4</accession>
<dbReference type="SMART" id="SM01007">
    <property type="entry name" value="Aldolase_II"/>
    <property type="match status" value="1"/>
</dbReference>
<reference evidence="3 4" key="1">
    <citation type="submission" date="2017-09" db="EMBL/GenBank/DDBJ databases">
        <title>The Catabolism of 3,6-Dichlorosalicylic acid is Initiated by the Cytochrome P450 Monooxygenase DsmABC in Rhizorhabdus dicambivorans Ndbn-20.</title>
        <authorList>
            <person name="Na L."/>
        </authorList>
    </citation>
    <scope>NUCLEOTIDE SEQUENCE [LARGE SCALE GENOMIC DNA]</scope>
    <source>
        <strain evidence="3 4">Ndbn-20m</strain>
    </source>
</reference>
<dbReference type="GO" id="GO:0051015">
    <property type="term" value="F:actin filament binding"/>
    <property type="evidence" value="ECO:0007669"/>
    <property type="project" value="TreeGrafter"/>
</dbReference>
<proteinExistence type="inferred from homology"/>
<evidence type="ECO:0000256" key="1">
    <source>
        <dbReference type="ARBA" id="ARBA00037961"/>
    </source>
</evidence>
<name>A0A2A4FZK4_9SPHN</name>
<dbReference type="InterPro" id="IPR051017">
    <property type="entry name" value="Aldolase-II_Adducin_sf"/>
</dbReference>
<dbReference type="Gene3D" id="3.40.225.10">
    <property type="entry name" value="Class II aldolase/adducin N-terminal domain"/>
    <property type="match status" value="1"/>
</dbReference>
<protein>
    <submittedName>
        <fullName evidence="3">Class II aldolase</fullName>
    </submittedName>
</protein>
<gene>
    <name evidence="3" type="ORF">COO09_06550</name>
</gene>
<evidence type="ECO:0000313" key="3">
    <source>
        <dbReference type="EMBL" id="PCE43158.1"/>
    </source>
</evidence>
<dbReference type="SUPFAM" id="SSF53639">
    <property type="entry name" value="AraD/HMP-PK domain-like"/>
    <property type="match status" value="1"/>
</dbReference>
<comment type="caution">
    <text evidence="3">The sequence shown here is derived from an EMBL/GenBank/DDBJ whole genome shotgun (WGS) entry which is preliminary data.</text>
</comment>